<feature type="binding site" evidence="7">
    <location>
        <begin position="106"/>
        <end position="107"/>
    </location>
    <ligand>
        <name>NAD(+)</name>
        <dbReference type="ChEBI" id="CHEBI:57540"/>
    </ligand>
</feature>
<dbReference type="EMBL" id="LT629804">
    <property type="protein sequence ID" value="SDU79203.1"/>
    <property type="molecule type" value="Genomic_DNA"/>
</dbReference>
<evidence type="ECO:0000313" key="12">
    <source>
        <dbReference type="EMBL" id="SDU79203.1"/>
    </source>
</evidence>
<feature type="binding site" evidence="7">
    <location>
        <position position="40"/>
    </location>
    <ligand>
        <name>NAD(+)</name>
        <dbReference type="ChEBI" id="CHEBI:57540"/>
    </ligand>
</feature>
<sequence>MLPARKCDQHSADIYVENRDNRSMTTQFKTKMSVIGAGSVGTALAYAAMLRGSANVVALFDINKTKVDAEVLDLAHGTQFMAGSELIGGSDITVTANSDIVLITAGAKQNPGQTRLELAEKNARILESLMSDLVPLSPNAIFVLVTNPVDVLTAAAVKFSGLPAGRVFGSGTVLDSSRLRWLVGRKIGVSPRSVHSLIVGEHGDSEFALWSSATIGQVSLRDWCNDKGEKVFSDDVLHELEQEVINSAYKIIEGKGATNYAIGVAGARIVEAVLNNQRAILPVSSVLNGSFGVEDVALAVPCIVGANGVERPIEFPMDSVERARFDASVQALTAAQKTIGL</sequence>
<comment type="activity regulation">
    <text evidence="7">Allosterically activated by fructose 1,6-bisphosphate (FBP).</text>
</comment>
<evidence type="ECO:0000256" key="7">
    <source>
        <dbReference type="HAMAP-Rule" id="MF_00488"/>
    </source>
</evidence>
<evidence type="ECO:0000256" key="5">
    <source>
        <dbReference type="ARBA" id="ARBA00023027"/>
    </source>
</evidence>
<dbReference type="PROSITE" id="PS00064">
    <property type="entry name" value="L_LDH"/>
    <property type="match status" value="1"/>
</dbReference>
<dbReference type="Pfam" id="PF00056">
    <property type="entry name" value="Ldh_1_N"/>
    <property type="match status" value="1"/>
</dbReference>
<organism evidence="12 13">
    <name type="scientific">Arcanobacterium phocae</name>
    <dbReference type="NCBI Taxonomy" id="131112"/>
    <lineage>
        <taxon>Bacteria</taxon>
        <taxon>Bacillati</taxon>
        <taxon>Actinomycetota</taxon>
        <taxon>Actinomycetes</taxon>
        <taxon>Actinomycetales</taxon>
        <taxon>Actinomycetaceae</taxon>
        <taxon>Arcanobacterium</taxon>
    </lineage>
</organism>
<keyword evidence="7" id="KW-0597">Phosphoprotein</keyword>
<accession>A0A1H2LDX3</accession>
<dbReference type="InterPro" id="IPR001236">
    <property type="entry name" value="Lactate/malate_DH_N"/>
</dbReference>
<dbReference type="InterPro" id="IPR022383">
    <property type="entry name" value="Lactate/malate_DH_C"/>
</dbReference>
<dbReference type="InterPro" id="IPR011304">
    <property type="entry name" value="L-lactate_DH"/>
</dbReference>
<comment type="caution">
    <text evidence="7">Lacks conserved residue(s) required for the propagation of feature annotation.</text>
</comment>
<feature type="binding site" evidence="9">
    <location>
        <begin position="36"/>
        <end position="41"/>
    </location>
    <ligand>
        <name>NAD(+)</name>
        <dbReference type="ChEBI" id="CHEBI:57540"/>
    </ligand>
</feature>
<feature type="binding site" evidence="7">
    <location>
        <position position="109"/>
    </location>
    <ligand>
        <name>substrate</name>
    </ligand>
</feature>
<comment type="subcellular location">
    <subcellularLocation>
        <location evidence="7">Cytoplasm</location>
    </subcellularLocation>
</comment>
<feature type="domain" description="Lactate/malate dehydrogenase C-terminal" evidence="11">
    <location>
        <begin position="172"/>
        <end position="337"/>
    </location>
</feature>
<dbReference type="CDD" id="cd05292">
    <property type="entry name" value="LDH_2"/>
    <property type="match status" value="1"/>
</dbReference>
<feature type="binding site" evidence="7 9">
    <location>
        <position position="61"/>
    </location>
    <ligand>
        <name>NAD(+)</name>
        <dbReference type="ChEBI" id="CHEBI:57540"/>
    </ligand>
</feature>
<feature type="binding site" evidence="7">
    <location>
        <position position="170"/>
    </location>
    <ligand>
        <name>NAD(+)</name>
        <dbReference type="ChEBI" id="CHEBI:57540"/>
    </ligand>
</feature>
<feature type="active site" description="Proton acceptor" evidence="7 8">
    <location>
        <position position="202"/>
    </location>
</feature>
<evidence type="ECO:0000256" key="2">
    <source>
        <dbReference type="ARBA" id="ARBA00006054"/>
    </source>
</evidence>
<feature type="binding site" evidence="7">
    <location>
        <begin position="175"/>
        <end position="178"/>
    </location>
    <ligand>
        <name>substrate</name>
    </ligand>
</feature>
<dbReference type="PANTHER" id="PTHR43128">
    <property type="entry name" value="L-2-HYDROXYCARBOXYLATE DEHYDROGENASE (NAD(P)(+))"/>
    <property type="match status" value="1"/>
</dbReference>
<feature type="binding site" evidence="7 9">
    <location>
        <begin position="145"/>
        <end position="147"/>
    </location>
    <ligand>
        <name>NAD(+)</name>
        <dbReference type="ChEBI" id="CHEBI:57540"/>
    </ligand>
</feature>
<dbReference type="GO" id="GO:0006096">
    <property type="term" value="P:glycolytic process"/>
    <property type="evidence" value="ECO:0007669"/>
    <property type="project" value="UniProtKB-UniRule"/>
</dbReference>
<keyword evidence="5 7" id="KW-0520">NAD</keyword>
<keyword evidence="4 7" id="KW-0560">Oxidoreductase</keyword>
<dbReference type="STRING" id="131112.SAMN04489737_0785"/>
<protein>
    <recommendedName>
        <fullName evidence="3 7">L-lactate dehydrogenase</fullName>
        <shortName evidence="7">L-LDH</shortName>
        <ecNumber evidence="3 7">1.1.1.27</ecNumber>
    </recommendedName>
</protein>
<dbReference type="SUPFAM" id="SSF56327">
    <property type="entry name" value="LDH C-terminal domain-like"/>
    <property type="match status" value="1"/>
</dbReference>
<dbReference type="NCBIfam" id="TIGR01771">
    <property type="entry name" value="L-LDH-NAD"/>
    <property type="match status" value="1"/>
</dbReference>
<evidence type="ECO:0000256" key="9">
    <source>
        <dbReference type="PIRSR" id="PIRSR000102-3"/>
    </source>
</evidence>
<dbReference type="Gene3D" id="3.90.110.10">
    <property type="entry name" value="Lactate dehydrogenase/glycoside hydrolase, family 4, C-terminal"/>
    <property type="match status" value="1"/>
</dbReference>
<evidence type="ECO:0000259" key="10">
    <source>
        <dbReference type="Pfam" id="PF00056"/>
    </source>
</evidence>
<dbReference type="InterPro" id="IPR001557">
    <property type="entry name" value="L-lactate/malate_DH"/>
</dbReference>
<dbReference type="GO" id="GO:0005737">
    <property type="term" value="C:cytoplasm"/>
    <property type="evidence" value="ECO:0007669"/>
    <property type="project" value="UniProtKB-SubCell"/>
</dbReference>
<dbReference type="PRINTS" id="PR00086">
    <property type="entry name" value="LLDHDRGNASE"/>
</dbReference>
<feature type="binding site" evidence="7">
    <location>
        <position position="115"/>
    </location>
    <ligand>
        <name>substrate</name>
    </ligand>
</feature>
<feature type="modified residue" description="Phosphotyrosine" evidence="7">
    <location>
        <position position="249"/>
    </location>
</feature>
<feature type="binding site" evidence="7">
    <location>
        <position position="128"/>
    </location>
    <ligand>
        <name>NAD(+)</name>
        <dbReference type="ChEBI" id="CHEBI:57540"/>
    </ligand>
</feature>
<evidence type="ECO:0000256" key="4">
    <source>
        <dbReference type="ARBA" id="ARBA00023002"/>
    </source>
</evidence>
<evidence type="ECO:0000313" key="13">
    <source>
        <dbReference type="Proteomes" id="UP000214355"/>
    </source>
</evidence>
<feature type="binding site" evidence="7">
    <location>
        <begin position="147"/>
        <end position="150"/>
    </location>
    <ligand>
        <name>substrate</name>
    </ligand>
</feature>
<evidence type="ECO:0000256" key="1">
    <source>
        <dbReference type="ARBA" id="ARBA00004843"/>
    </source>
</evidence>
<name>A0A1H2LDX3_9ACTO</name>
<feature type="binding site" evidence="9">
    <location>
        <position position="122"/>
    </location>
    <ligand>
        <name>NAD(+)</name>
        <dbReference type="ChEBI" id="CHEBI:57540"/>
    </ligand>
</feature>
<dbReference type="Gene3D" id="3.40.50.720">
    <property type="entry name" value="NAD(P)-binding Rossmann-like Domain"/>
    <property type="match status" value="1"/>
</dbReference>
<comment type="similarity">
    <text evidence="2 7">Belongs to the LDH/MDH superfamily. LDH family.</text>
</comment>
<keyword evidence="7" id="KW-0021">Allosteric enzyme</keyword>
<comment type="catalytic activity">
    <reaction evidence="6 7">
        <text>(S)-lactate + NAD(+) = pyruvate + NADH + H(+)</text>
        <dbReference type="Rhea" id="RHEA:23444"/>
        <dbReference type="ChEBI" id="CHEBI:15361"/>
        <dbReference type="ChEBI" id="CHEBI:15378"/>
        <dbReference type="ChEBI" id="CHEBI:16651"/>
        <dbReference type="ChEBI" id="CHEBI:57540"/>
        <dbReference type="ChEBI" id="CHEBI:57945"/>
        <dbReference type="EC" id="1.1.1.27"/>
    </reaction>
</comment>
<keyword evidence="7" id="KW-0963">Cytoplasm</keyword>
<dbReference type="Proteomes" id="UP000214355">
    <property type="component" value="Chromosome I"/>
</dbReference>
<dbReference type="AlphaFoldDB" id="A0A1H2LDX3"/>
<comment type="subunit">
    <text evidence="7">Homotetramer.</text>
</comment>
<keyword evidence="13" id="KW-1185">Reference proteome</keyword>
<dbReference type="GO" id="GO:0006089">
    <property type="term" value="P:lactate metabolic process"/>
    <property type="evidence" value="ECO:0007669"/>
    <property type="project" value="TreeGrafter"/>
</dbReference>
<dbReference type="SUPFAM" id="SSF51735">
    <property type="entry name" value="NAD(P)-binding Rossmann-fold domains"/>
    <property type="match status" value="1"/>
</dbReference>
<evidence type="ECO:0000259" key="11">
    <source>
        <dbReference type="Pfam" id="PF02866"/>
    </source>
</evidence>
<comment type="function">
    <text evidence="7">Catalyzes the conversion of lactate to pyruvate.</text>
</comment>
<dbReference type="GO" id="GO:0004459">
    <property type="term" value="F:L-lactate dehydrogenase (NAD+) activity"/>
    <property type="evidence" value="ECO:0007669"/>
    <property type="project" value="UniProtKB-UniRule"/>
</dbReference>
<dbReference type="EC" id="1.1.1.27" evidence="3 7"/>
<dbReference type="HAMAP" id="MF_00488">
    <property type="entry name" value="Lactate_dehydrog"/>
    <property type="match status" value="1"/>
</dbReference>
<evidence type="ECO:0000256" key="3">
    <source>
        <dbReference type="ARBA" id="ARBA00012967"/>
    </source>
</evidence>
<dbReference type="UniPathway" id="UPA00554">
    <property type="reaction ID" value="UER00611"/>
</dbReference>
<feature type="domain" description="Lactate/malate dehydrogenase N-terminal" evidence="10">
    <location>
        <begin position="30"/>
        <end position="169"/>
    </location>
</feature>
<evidence type="ECO:0000256" key="6">
    <source>
        <dbReference type="ARBA" id="ARBA00049258"/>
    </source>
</evidence>
<proteinExistence type="inferred from homology"/>
<reference evidence="13" key="1">
    <citation type="submission" date="2016-10" db="EMBL/GenBank/DDBJ databases">
        <authorList>
            <person name="Varghese N."/>
            <person name="Submissions S."/>
        </authorList>
    </citation>
    <scope>NUCLEOTIDE SEQUENCE [LARGE SCALE GENOMIC DNA]</scope>
    <source>
        <strain evidence="13">DSM 10002</strain>
    </source>
</reference>
<feature type="binding site" evidence="7">
    <location>
        <position position="66"/>
    </location>
    <ligand>
        <name>NAD(+)</name>
        <dbReference type="ChEBI" id="CHEBI:57540"/>
    </ligand>
</feature>
<evidence type="ECO:0000256" key="8">
    <source>
        <dbReference type="PIRSR" id="PIRSR000102-1"/>
    </source>
</evidence>
<dbReference type="PIRSF" id="PIRSF000102">
    <property type="entry name" value="Lac_mal_DH"/>
    <property type="match status" value="1"/>
</dbReference>
<feature type="binding site" evidence="7">
    <location>
        <position position="258"/>
    </location>
    <ligand>
        <name>substrate</name>
    </ligand>
</feature>
<comment type="pathway">
    <text evidence="1 7">Fermentation; pyruvate fermentation to lactate; (S)-lactate from pyruvate: step 1/1.</text>
</comment>
<dbReference type="InterPro" id="IPR036291">
    <property type="entry name" value="NAD(P)-bd_dom_sf"/>
</dbReference>
<gene>
    <name evidence="7" type="primary">ldh</name>
    <name evidence="12" type="ORF">SAMN04489737_0785</name>
</gene>
<feature type="binding site" evidence="7">
    <location>
        <position position="180"/>
    </location>
    <ligand>
        <name>beta-D-fructose 1,6-bisphosphate</name>
        <dbReference type="ChEBI" id="CHEBI:32966"/>
        <note>allosteric activator</note>
    </ligand>
</feature>
<dbReference type="InterPro" id="IPR018177">
    <property type="entry name" value="L-lactate_DH_AS"/>
</dbReference>
<dbReference type="InterPro" id="IPR015955">
    <property type="entry name" value="Lactate_DH/Glyco_Ohase_4_C"/>
</dbReference>
<feature type="binding site" evidence="7">
    <location>
        <position position="195"/>
    </location>
    <ligand>
        <name>beta-D-fructose 1,6-bisphosphate</name>
        <dbReference type="ChEBI" id="CHEBI:32966"/>
        <note>allosteric activator</note>
    </ligand>
</feature>
<dbReference type="PANTHER" id="PTHR43128:SF16">
    <property type="entry name" value="L-LACTATE DEHYDROGENASE"/>
    <property type="match status" value="1"/>
</dbReference>
<dbReference type="Pfam" id="PF02866">
    <property type="entry name" value="Ldh_1_C"/>
    <property type="match status" value="1"/>
</dbReference>